<comment type="caution">
    <text evidence="3">The sequence shown here is derived from an EMBL/GenBank/DDBJ whole genome shotgun (WGS) entry which is preliminary data.</text>
</comment>
<keyword evidence="4" id="KW-1185">Reference proteome</keyword>
<proteinExistence type="predicted"/>
<gene>
    <name evidence="3" type="ORF">LIER_35974</name>
</gene>
<evidence type="ECO:0000259" key="2">
    <source>
        <dbReference type="PROSITE" id="PS50158"/>
    </source>
</evidence>
<organism evidence="3 4">
    <name type="scientific">Lithospermum erythrorhizon</name>
    <name type="common">Purple gromwell</name>
    <name type="synonym">Lithospermum officinale var. erythrorhizon</name>
    <dbReference type="NCBI Taxonomy" id="34254"/>
    <lineage>
        <taxon>Eukaryota</taxon>
        <taxon>Viridiplantae</taxon>
        <taxon>Streptophyta</taxon>
        <taxon>Embryophyta</taxon>
        <taxon>Tracheophyta</taxon>
        <taxon>Spermatophyta</taxon>
        <taxon>Magnoliopsida</taxon>
        <taxon>eudicotyledons</taxon>
        <taxon>Gunneridae</taxon>
        <taxon>Pentapetalae</taxon>
        <taxon>asterids</taxon>
        <taxon>lamiids</taxon>
        <taxon>Boraginales</taxon>
        <taxon>Boraginaceae</taxon>
        <taxon>Boraginoideae</taxon>
        <taxon>Lithospermeae</taxon>
        <taxon>Lithospermum</taxon>
    </lineage>
</organism>
<reference evidence="3 4" key="1">
    <citation type="submission" date="2024-01" db="EMBL/GenBank/DDBJ databases">
        <title>The complete chloroplast genome sequence of Lithospermum erythrorhizon: insights into the phylogenetic relationship among Boraginaceae species and the maternal lineages of purple gromwells.</title>
        <authorList>
            <person name="Okada T."/>
            <person name="Watanabe K."/>
        </authorList>
    </citation>
    <scope>NUCLEOTIDE SEQUENCE [LARGE SCALE GENOMIC DNA]</scope>
</reference>
<dbReference type="EMBL" id="BAABME010016130">
    <property type="protein sequence ID" value="GAA0144617.1"/>
    <property type="molecule type" value="Genomic_DNA"/>
</dbReference>
<dbReference type="PROSITE" id="PS50158">
    <property type="entry name" value="ZF_CCHC"/>
    <property type="match status" value="1"/>
</dbReference>
<dbReference type="GO" id="GO:0008270">
    <property type="term" value="F:zinc ion binding"/>
    <property type="evidence" value="ECO:0007669"/>
    <property type="project" value="UniProtKB-KW"/>
</dbReference>
<keyword evidence="1" id="KW-0863">Zinc-finger</keyword>
<feature type="domain" description="CCHC-type" evidence="2">
    <location>
        <begin position="68"/>
        <end position="83"/>
    </location>
</feature>
<dbReference type="GO" id="GO:0003676">
    <property type="term" value="F:nucleic acid binding"/>
    <property type="evidence" value="ECO:0007669"/>
    <property type="project" value="InterPro"/>
</dbReference>
<dbReference type="InterPro" id="IPR036875">
    <property type="entry name" value="Znf_CCHC_sf"/>
</dbReference>
<protein>
    <recommendedName>
        <fullName evidence="2">CCHC-type domain-containing protein</fullName>
    </recommendedName>
</protein>
<evidence type="ECO:0000313" key="3">
    <source>
        <dbReference type="EMBL" id="GAA0144617.1"/>
    </source>
</evidence>
<sequence length="121" mass="13258">MRGSVSHTVGKDPLNSKDVVARILDEKIRLKESGVVNSLPTLFVGDGSRKNNHGSKTGKGRFGHAVECWNCGKKYHIKRHCKEEGVNVLNVEDALLMTEVSSIDSWVLDSGASYHITVIVV</sequence>
<evidence type="ECO:0000313" key="4">
    <source>
        <dbReference type="Proteomes" id="UP001454036"/>
    </source>
</evidence>
<keyword evidence="1" id="KW-0479">Metal-binding</keyword>
<dbReference type="SUPFAM" id="SSF57756">
    <property type="entry name" value="Retrovirus zinc finger-like domains"/>
    <property type="match status" value="1"/>
</dbReference>
<name>A0AAV3P0G6_LITER</name>
<dbReference type="Proteomes" id="UP001454036">
    <property type="component" value="Unassembled WGS sequence"/>
</dbReference>
<keyword evidence="1" id="KW-0862">Zinc</keyword>
<evidence type="ECO:0000256" key="1">
    <source>
        <dbReference type="PROSITE-ProRule" id="PRU00047"/>
    </source>
</evidence>
<dbReference type="InterPro" id="IPR001878">
    <property type="entry name" value="Znf_CCHC"/>
</dbReference>
<dbReference type="AlphaFoldDB" id="A0AAV3P0G6"/>
<accession>A0AAV3P0G6</accession>